<accession>A0A8W8J8B9</accession>
<name>A0A8W8J8B9_MAGGI</name>
<evidence type="ECO:0000259" key="1">
    <source>
        <dbReference type="Pfam" id="PF01347"/>
    </source>
</evidence>
<dbReference type="GO" id="GO:0016323">
    <property type="term" value="C:basolateral plasma membrane"/>
    <property type="evidence" value="ECO:0007669"/>
    <property type="project" value="TreeGrafter"/>
</dbReference>
<dbReference type="EnsemblMetazoa" id="G17799.1">
    <property type="protein sequence ID" value="G17799.1:cds"/>
    <property type="gene ID" value="G17799"/>
</dbReference>
<dbReference type="SUPFAM" id="SSF48431">
    <property type="entry name" value="Lipovitellin-phosvitin complex, superhelical domain"/>
    <property type="match status" value="1"/>
</dbReference>
<dbReference type="GO" id="GO:0005794">
    <property type="term" value="C:Golgi apparatus"/>
    <property type="evidence" value="ECO:0007669"/>
    <property type="project" value="TreeGrafter"/>
</dbReference>
<dbReference type="InterPro" id="IPR015816">
    <property type="entry name" value="Vitellinogen_b-sht_N"/>
</dbReference>
<dbReference type="InterPro" id="IPR011030">
    <property type="entry name" value="Lipovitellin_superhlx_dom"/>
</dbReference>
<dbReference type="Gene3D" id="1.25.10.20">
    <property type="entry name" value="Vitellinogen, superhelical"/>
    <property type="match status" value="1"/>
</dbReference>
<feature type="domain" description="Vitellogenin" evidence="1">
    <location>
        <begin position="213"/>
        <end position="548"/>
    </location>
</feature>
<dbReference type="AlphaFoldDB" id="A0A8W8J8B9"/>
<evidence type="ECO:0000313" key="3">
    <source>
        <dbReference type="Proteomes" id="UP000005408"/>
    </source>
</evidence>
<dbReference type="GO" id="GO:0005783">
    <property type="term" value="C:endoplasmic reticulum"/>
    <property type="evidence" value="ECO:0007669"/>
    <property type="project" value="TreeGrafter"/>
</dbReference>
<evidence type="ECO:0000313" key="2">
    <source>
        <dbReference type="EnsemblMetazoa" id="G17799.1:cds"/>
    </source>
</evidence>
<dbReference type="InterPro" id="IPR039988">
    <property type="entry name" value="MTTP"/>
</dbReference>
<dbReference type="PANTHER" id="PTHR13024:SF0">
    <property type="entry name" value="MICROSOMAL TRIACYLGLYCEROL TRANSFER PROTEIN"/>
    <property type="match status" value="1"/>
</dbReference>
<dbReference type="GO" id="GO:0005548">
    <property type="term" value="F:phospholipid transporter activity"/>
    <property type="evidence" value="ECO:0007669"/>
    <property type="project" value="InterPro"/>
</dbReference>
<reference evidence="2" key="1">
    <citation type="submission" date="2022-08" db="UniProtKB">
        <authorList>
            <consortium name="EnsemblMetazoa"/>
        </authorList>
    </citation>
    <scope>IDENTIFICATION</scope>
    <source>
        <strain evidence="2">05x7-T-G4-1.051#20</strain>
    </source>
</reference>
<dbReference type="Gene3D" id="2.30.230.10">
    <property type="entry name" value="Lipovitellin, beta-sheet shell regions, chain A"/>
    <property type="match status" value="1"/>
</dbReference>
<keyword evidence="3" id="KW-1185">Reference proteome</keyword>
<dbReference type="Pfam" id="PF01347">
    <property type="entry name" value="Vitellogenin_N"/>
    <property type="match status" value="1"/>
</dbReference>
<organism evidence="2 3">
    <name type="scientific">Magallana gigas</name>
    <name type="common">Pacific oyster</name>
    <name type="synonym">Crassostrea gigas</name>
    <dbReference type="NCBI Taxonomy" id="29159"/>
    <lineage>
        <taxon>Eukaryota</taxon>
        <taxon>Metazoa</taxon>
        <taxon>Spiralia</taxon>
        <taxon>Lophotrochozoa</taxon>
        <taxon>Mollusca</taxon>
        <taxon>Bivalvia</taxon>
        <taxon>Autobranchia</taxon>
        <taxon>Pteriomorphia</taxon>
        <taxon>Ostreida</taxon>
        <taxon>Ostreoidea</taxon>
        <taxon>Ostreidae</taxon>
        <taxon>Magallana</taxon>
    </lineage>
</organism>
<dbReference type="InterPro" id="IPR001747">
    <property type="entry name" value="Vitellogenin_N"/>
</dbReference>
<dbReference type="PANTHER" id="PTHR13024">
    <property type="entry name" value="MICROSOMAL TRIGLYCERIDE TRANSFER PROTEIN, LARGE SUBUNIT"/>
    <property type="match status" value="1"/>
</dbReference>
<dbReference type="GO" id="GO:0042157">
    <property type="term" value="P:lipoprotein metabolic process"/>
    <property type="evidence" value="ECO:0007669"/>
    <property type="project" value="TreeGrafter"/>
</dbReference>
<protein>
    <recommendedName>
        <fullName evidence="1">Vitellogenin domain-containing protein</fullName>
    </recommendedName>
</protein>
<sequence>MLSSAGKKPEQSNIVFLAIYVKVSYTNIRTVNDDQELLLNVYTINVAPEQNPDVNGIENDFSKWFSFVISSRGVVNHVFHPRREDEEVVAIKKGLASIFAAKLHEEGEVPGTNDSNGFTYNVSELGGEGEHNSTYIVSLTKEGIEFKKTRHNHPVKNAKASYLKTMVYHDYLRTIHSVLIEDNFTSPKTPHGFNPLHGMRKVKAVNEFSTTEYPSMSYTSRGKLTFISRHEHKKEWLKPTEHLMKAPIQIGKVKHIPKHLNFTEIRKNIATNLTCIENQPEQGSPGTAVCFLNIVNQLKKLPDKEVERLAHFYFDILQTTTDKYKKAKENMVDAFGAMSTDLSERILAEKIMLSSSPDANLVKRILTHVATNDKIPSEVMMKALEDAVFHQEKYPAAFYAKDTHSRCMLALGAVSHKLMKEGKAEKARKIINKIHANLGLHDPWEYRVKRAAMTTREKEEYDLNKVILLETLGNARLDESYDFILSHINSTNSPWIKRAGCHALRHFDHEHAANTLLYAALYDEDQSVRYEASLLYMAHPKGKMIAPMNVRETTVFDNYTMMEYPYDNGVDVIGLTSSHQRSRRSVWDGLKFRLEAPSVDWRKHIGTTDIGASFGVIMMNLLDLAIAPTQGHLKVRVHDEAYARVHVGILGVNFDFFVARVCFKGGTEYNINILQGNEMKKIIDMASNFSKKLKEIVEGIIAGVDLFRRLISGNISLKKIVDDLVMAVTSIPQKVSNLVEKASQALAVIGQYDPEDLPPEFKATINFVHKVSKLFSDIKVDVMGFVNAVEQSINVVIPHQVNAIYESIKDIINGFSKILKNPKEALGNIGKGVFTYETDFVFIGSSMLGYGKMQPS</sequence>
<proteinExistence type="predicted"/>
<dbReference type="Proteomes" id="UP000005408">
    <property type="component" value="Unassembled WGS sequence"/>
</dbReference>